<evidence type="ECO:0000313" key="2">
    <source>
        <dbReference type="Proteomes" id="UP000749646"/>
    </source>
</evidence>
<name>A0A9P6MHV2_9FUNG</name>
<organism evidence="1 2">
    <name type="scientific">Modicella reniformis</name>
    <dbReference type="NCBI Taxonomy" id="1440133"/>
    <lineage>
        <taxon>Eukaryota</taxon>
        <taxon>Fungi</taxon>
        <taxon>Fungi incertae sedis</taxon>
        <taxon>Mucoromycota</taxon>
        <taxon>Mortierellomycotina</taxon>
        <taxon>Mortierellomycetes</taxon>
        <taxon>Mortierellales</taxon>
        <taxon>Mortierellaceae</taxon>
        <taxon>Modicella</taxon>
    </lineage>
</organism>
<comment type="caution">
    <text evidence="1">The sequence shown here is derived from an EMBL/GenBank/DDBJ whole genome shotgun (WGS) entry which is preliminary data.</text>
</comment>
<dbReference type="AlphaFoldDB" id="A0A9P6MHV2"/>
<proteinExistence type="predicted"/>
<reference evidence="1" key="1">
    <citation type="journal article" date="2020" name="Fungal Divers.">
        <title>Resolving the Mortierellaceae phylogeny through synthesis of multi-gene phylogenetics and phylogenomics.</title>
        <authorList>
            <person name="Vandepol N."/>
            <person name="Liber J."/>
            <person name="Desiro A."/>
            <person name="Na H."/>
            <person name="Kennedy M."/>
            <person name="Barry K."/>
            <person name="Grigoriev I.V."/>
            <person name="Miller A.N."/>
            <person name="O'Donnell K."/>
            <person name="Stajich J.E."/>
            <person name="Bonito G."/>
        </authorList>
    </citation>
    <scope>NUCLEOTIDE SEQUENCE</scope>
    <source>
        <strain evidence="1">MES-2147</strain>
    </source>
</reference>
<gene>
    <name evidence="1" type="ORF">BGZ65_002854</name>
</gene>
<sequence>MKLLKHGATAAGTVVPPLAHFKVVEGPDEPQNVDRHNRHSKEYSEQLRRCEGAYETGDIEALEGADLHQLHFYLNDKDKGRILGDLFRMFTAEGHVKWVCIDHYHENYRKAAMQRLKDVVAANNGLFSEEEGIYIRLASNTAANQFYEAMVKARGVRSLEITLQWDVTLDDLRMVASAVTKANILRLIIHGNRFKGPVRNMINNGCRYDPIPELMSNGRIQETVLRRFNNFYQRINVSSIMATRLQVHEIGPYTRSSKSVLWKNPEALSIVKSARNSTTDVNVDVSRGRIQSVERVCGLENSSATSKGPCLFVSRTGRCNTLEFKPLQYQPVLLFATPTYDWCAPTMLIVPVKWGNTAEDEFSNDLAVILDNVTIERGSKPTSLSLIPRSLTTGFIECMTRVIDRSHDLQQLDFRFENLHEKLEQEKPIYVGDV</sequence>
<evidence type="ECO:0000313" key="1">
    <source>
        <dbReference type="EMBL" id="KAG0002183.1"/>
    </source>
</evidence>
<dbReference type="EMBL" id="JAAAHW010000462">
    <property type="protein sequence ID" value="KAG0002183.1"/>
    <property type="molecule type" value="Genomic_DNA"/>
</dbReference>
<accession>A0A9P6MHV2</accession>
<dbReference type="OrthoDB" id="2432435at2759"/>
<dbReference type="Proteomes" id="UP000749646">
    <property type="component" value="Unassembled WGS sequence"/>
</dbReference>
<protein>
    <submittedName>
        <fullName evidence="1">Uncharacterized protein</fullName>
    </submittedName>
</protein>
<keyword evidence="2" id="KW-1185">Reference proteome</keyword>